<protein>
    <recommendedName>
        <fullName evidence="6">Prolyl endopeptidase</fullName>
        <ecNumber evidence="6">3.4.21.-</ecNumber>
    </recommendedName>
</protein>
<dbReference type="InterPro" id="IPR029058">
    <property type="entry name" value="AB_hydrolase_fold"/>
</dbReference>
<dbReference type="GO" id="GO:0004252">
    <property type="term" value="F:serine-type endopeptidase activity"/>
    <property type="evidence" value="ECO:0007669"/>
    <property type="project" value="UniProtKB-UniRule"/>
</dbReference>
<dbReference type="EC" id="3.4.21.-" evidence="6"/>
<dbReference type="SUPFAM" id="SSF53474">
    <property type="entry name" value="alpha/beta-Hydrolases"/>
    <property type="match status" value="1"/>
</dbReference>
<keyword evidence="10" id="KW-1185">Reference proteome</keyword>
<comment type="function">
    <text evidence="5">Serine peptidase whose precise substrate specificity remains unclear. Does not cleave peptides after a arginine or lysine residue. Regulates trans-Golgi network morphology and sorting by regulating the membrane binding of the AP-1 complex. May play a role in the regulation of synaptic vesicle exocytosis.</text>
</comment>
<name>A0A9W8AZA8_9FUNG</name>
<dbReference type="Proteomes" id="UP001150925">
    <property type="component" value="Unassembled WGS sequence"/>
</dbReference>
<feature type="domain" description="Peptidase S9A N-terminal" evidence="8">
    <location>
        <begin position="39"/>
        <end position="106"/>
    </location>
</feature>
<dbReference type="EMBL" id="JANBPY010000090">
    <property type="protein sequence ID" value="KAJ1969143.1"/>
    <property type="molecule type" value="Genomic_DNA"/>
</dbReference>
<evidence type="ECO:0000256" key="1">
    <source>
        <dbReference type="ARBA" id="ARBA00005228"/>
    </source>
</evidence>
<dbReference type="GO" id="GO:0006508">
    <property type="term" value="P:proteolysis"/>
    <property type="evidence" value="ECO:0007669"/>
    <property type="project" value="UniProtKB-KW"/>
</dbReference>
<dbReference type="PANTHER" id="PTHR11757">
    <property type="entry name" value="PROTEASE FAMILY S9A OLIGOPEPTIDASE"/>
    <property type="match status" value="1"/>
</dbReference>
<comment type="similarity">
    <text evidence="1 6">Belongs to the peptidase S9A family.</text>
</comment>
<evidence type="ECO:0000259" key="8">
    <source>
        <dbReference type="Pfam" id="PF02897"/>
    </source>
</evidence>
<dbReference type="SUPFAM" id="SSF50993">
    <property type="entry name" value="Peptidase/esterase 'gauge' domain"/>
    <property type="match status" value="1"/>
</dbReference>
<evidence type="ECO:0000259" key="7">
    <source>
        <dbReference type="Pfam" id="PF00326"/>
    </source>
</evidence>
<evidence type="ECO:0000256" key="3">
    <source>
        <dbReference type="ARBA" id="ARBA00022801"/>
    </source>
</evidence>
<feature type="domain" description="Peptidase S9 prolyl oligopeptidase catalytic" evidence="7">
    <location>
        <begin position="566"/>
        <end position="735"/>
    </location>
</feature>
<accession>A0A9W8AZA8</accession>
<evidence type="ECO:0000256" key="2">
    <source>
        <dbReference type="ARBA" id="ARBA00022670"/>
    </source>
</evidence>
<dbReference type="InterPro" id="IPR001375">
    <property type="entry name" value="Peptidase_S9_cat"/>
</dbReference>
<evidence type="ECO:0000256" key="4">
    <source>
        <dbReference type="ARBA" id="ARBA00022825"/>
    </source>
</evidence>
<feature type="domain" description="Peptidase S9A N-terminal" evidence="8">
    <location>
        <begin position="139"/>
        <end position="484"/>
    </location>
</feature>
<gene>
    <name evidence="9" type="ORF">IWQ62_000814</name>
</gene>
<organism evidence="9 10">
    <name type="scientific">Dispira parvispora</name>
    <dbReference type="NCBI Taxonomy" id="1520584"/>
    <lineage>
        <taxon>Eukaryota</taxon>
        <taxon>Fungi</taxon>
        <taxon>Fungi incertae sedis</taxon>
        <taxon>Zoopagomycota</taxon>
        <taxon>Kickxellomycotina</taxon>
        <taxon>Dimargaritomycetes</taxon>
        <taxon>Dimargaritales</taxon>
        <taxon>Dimargaritaceae</taxon>
        <taxon>Dispira</taxon>
    </lineage>
</organism>
<dbReference type="InterPro" id="IPR051543">
    <property type="entry name" value="Serine_Peptidase_S9A"/>
</dbReference>
<proteinExistence type="inferred from homology"/>
<keyword evidence="3 6" id="KW-0378">Hydrolase</keyword>
<dbReference type="OrthoDB" id="248387at2759"/>
<sequence length="830" mass="94131">MAPVHTASNTPVVNTMFSKYTASKPLPSPTLTLAGLPEPPMGEQHSQMVMYHGHSYTDGFRWMQNDTPMKSPKIISQLESENSYTKAVLATHQDVQNDIYQELLHVTGTKGKAPTAGSSLAKCELHRIFRGNTPQSPTYMYYWKQSPGDLQKRLFRRRVGLPAHEELLLDFNTSQHSCKVLHSLEISPDHRWVAYVLDTTDQGKLSLHCYDTVARRVSHQDVVHNVAPSLCWGNDSTTLFYCTPTSAKRPGQVYRHTMGRAVHCDSPIIENRDPRTRLRVRKSASGKYVFVDVLESQRSETHFLPADKARTADLVIMQPLEHRLKYYVEHQEDRFIVLANREGQDLRINGQIFTCPVAGLAYSRNYWQPLFTNASYTWTEKVLPFANCLVLFERSHGKAHLRVLKPSCSASGDSMNLESTGVSALYSIPGFTSFYIPLDESVTSLKVDTGAQSYSENILRYTTSSFCSPNRTFEYDLSCHRRQLFYEAPGRDVFQSHLYTQERRFVDIAKVKDSLHLNPPRYLRIPVSLVYHTEKFRQDGTNPAVVLLNGCKGECYEPEFDPLWKPLLDRGYVIAIAHVRGGSENGRSWYEVYGKHLQKKGAIYDLLAVMNFLSQKKYTSPHKTAVMSYTPGAGMTVAAAMNLKPHMFRAAVLQSPSVDFLNYTMNASDIHPELAEEYGDPTTDTTIFKYIHSYSPYDHIPPMRRLPHVLVRANLTDTQSKYWESLKWVNQLRNLKTTGFPGDPDYRDALLAIPIETSSASIPNLDRKLRRTADDFAFIIERLSTSSARPHTPTSGSIGLPRSNKFGRINSRDIDFDIPRGSCSSVDARR</sequence>
<dbReference type="InterPro" id="IPR002470">
    <property type="entry name" value="Peptidase_S9A"/>
</dbReference>
<dbReference type="PANTHER" id="PTHR11757:SF19">
    <property type="entry name" value="PROLYL ENDOPEPTIDASE-LIKE"/>
    <property type="match status" value="1"/>
</dbReference>
<dbReference type="InterPro" id="IPR023302">
    <property type="entry name" value="Pept_S9A_N"/>
</dbReference>
<evidence type="ECO:0000256" key="5">
    <source>
        <dbReference type="ARBA" id="ARBA00045448"/>
    </source>
</evidence>
<keyword evidence="2 6" id="KW-0645">Protease</keyword>
<evidence type="ECO:0000313" key="9">
    <source>
        <dbReference type="EMBL" id="KAJ1969143.1"/>
    </source>
</evidence>
<keyword evidence="4 6" id="KW-0720">Serine protease</keyword>
<reference evidence="9" key="1">
    <citation type="submission" date="2022-07" db="EMBL/GenBank/DDBJ databases">
        <title>Phylogenomic reconstructions and comparative analyses of Kickxellomycotina fungi.</title>
        <authorList>
            <person name="Reynolds N.K."/>
            <person name="Stajich J.E."/>
            <person name="Barry K."/>
            <person name="Grigoriev I.V."/>
            <person name="Crous P."/>
            <person name="Smith M.E."/>
        </authorList>
    </citation>
    <scope>NUCLEOTIDE SEQUENCE</scope>
    <source>
        <strain evidence="9">RSA 1196</strain>
    </source>
</reference>
<evidence type="ECO:0000313" key="10">
    <source>
        <dbReference type="Proteomes" id="UP001150925"/>
    </source>
</evidence>
<dbReference type="Gene3D" id="3.40.50.1820">
    <property type="entry name" value="alpha/beta hydrolase"/>
    <property type="match status" value="1"/>
</dbReference>
<dbReference type="Pfam" id="PF02897">
    <property type="entry name" value="Peptidase_S9_N"/>
    <property type="match status" value="2"/>
</dbReference>
<dbReference type="PRINTS" id="PR00862">
    <property type="entry name" value="PROLIGOPTASE"/>
</dbReference>
<dbReference type="AlphaFoldDB" id="A0A9W8AZA8"/>
<comment type="caution">
    <text evidence="9">The sequence shown here is derived from an EMBL/GenBank/DDBJ whole genome shotgun (WGS) entry which is preliminary data.</text>
</comment>
<evidence type="ECO:0000256" key="6">
    <source>
        <dbReference type="RuleBase" id="RU368024"/>
    </source>
</evidence>
<dbReference type="Gene3D" id="2.130.10.120">
    <property type="entry name" value="Prolyl oligopeptidase, N-terminal domain"/>
    <property type="match status" value="1"/>
</dbReference>
<dbReference type="Pfam" id="PF00326">
    <property type="entry name" value="Peptidase_S9"/>
    <property type="match status" value="1"/>
</dbReference>